<name>A0A9P6KFH2_9FUNG</name>
<feature type="region of interest" description="Disordered" evidence="2">
    <location>
        <begin position="1"/>
        <end position="26"/>
    </location>
</feature>
<evidence type="ECO:0000256" key="2">
    <source>
        <dbReference type="SAM" id="MobiDB-lite"/>
    </source>
</evidence>
<dbReference type="PANTHER" id="PTHR15032">
    <property type="entry name" value="N-ACYL-PHOSPHATIDYLETHANOLAMINE-HYDROLYZING PHOSPHOLIPASE D"/>
    <property type="match status" value="1"/>
</dbReference>
<evidence type="ECO:0000259" key="3">
    <source>
        <dbReference type="Pfam" id="PF12706"/>
    </source>
</evidence>
<dbReference type="EMBL" id="JAABOA010000935">
    <property type="protein sequence ID" value="KAF9582760.1"/>
    <property type="molecule type" value="Genomic_DNA"/>
</dbReference>
<evidence type="ECO:0000256" key="1">
    <source>
        <dbReference type="PIRSR" id="PIRSR038896-50"/>
    </source>
</evidence>
<dbReference type="GO" id="GO:0070290">
    <property type="term" value="F:N-acylphosphatidylethanolamine-specific phospholipase D activity"/>
    <property type="evidence" value="ECO:0007669"/>
    <property type="project" value="InterPro"/>
</dbReference>
<evidence type="ECO:0000313" key="4">
    <source>
        <dbReference type="EMBL" id="KAF9582760.1"/>
    </source>
</evidence>
<dbReference type="Pfam" id="PF12706">
    <property type="entry name" value="Lactamase_B_2"/>
    <property type="match status" value="1"/>
</dbReference>
<dbReference type="GO" id="GO:0070291">
    <property type="term" value="P:N-acylethanolamine metabolic process"/>
    <property type="evidence" value="ECO:0007669"/>
    <property type="project" value="TreeGrafter"/>
</dbReference>
<proteinExistence type="predicted"/>
<dbReference type="GO" id="GO:0005737">
    <property type="term" value="C:cytoplasm"/>
    <property type="evidence" value="ECO:0007669"/>
    <property type="project" value="TreeGrafter"/>
</dbReference>
<comment type="caution">
    <text evidence="4">The sequence shown here is derived from an EMBL/GenBank/DDBJ whole genome shotgun (WGS) entry which is preliminary data.</text>
</comment>
<dbReference type="Gene3D" id="3.60.15.10">
    <property type="entry name" value="Ribonuclease Z/Hydroxyacylglutathione hydrolase-like"/>
    <property type="match status" value="1"/>
</dbReference>
<dbReference type="GO" id="GO:0070292">
    <property type="term" value="P:N-acylphosphatidylethanolamine metabolic process"/>
    <property type="evidence" value="ECO:0007669"/>
    <property type="project" value="TreeGrafter"/>
</dbReference>
<dbReference type="InterPro" id="IPR036866">
    <property type="entry name" value="RibonucZ/Hydroxyglut_hydro"/>
</dbReference>
<dbReference type="PIRSF" id="PIRSF038896">
    <property type="entry name" value="NAPE-PLD"/>
    <property type="match status" value="1"/>
</dbReference>
<sequence length="380" mass="43271">MTKDISTKATRPAHHDPNGNGFVNPWPSFQRNSLMDTLRMFIEFNWKQAKIPPKEELATLVKLDMDLLNQNSQPPSSQTNGQGTVAGAEGDRRVMATWLGHACFLLQIEGVNVLFDPVFSKSCSPVQWVGPKRYTPPPCKLDELPRVDIVVISHNHYDHLDLATIQALQRDHKPRFFVPLGNKAWFHSIGIKDNVYEYDWWNTHELEFHGGQSHVRVTCTPCQHFTGRSLTDHYKTLWASWVVESVPKLPSEKAIKVFFGGDTGYRTVRRGISEDEVPHCPAFKEIGERIGPFDLSMIPIGAYSPRWFMSSIHCSPEDAVRVHEDIKSKRSVGMHWGTWVLTDEDVREPPRRLEAEMKSRGHDPATFNTIQLGETLVVNL</sequence>
<protein>
    <recommendedName>
        <fullName evidence="3">Metallo-beta-lactamase domain-containing protein</fullName>
    </recommendedName>
</protein>
<accession>A0A9P6KFH2</accession>
<evidence type="ECO:0000313" key="5">
    <source>
        <dbReference type="Proteomes" id="UP000780801"/>
    </source>
</evidence>
<feature type="domain" description="Metallo-beta-lactamase" evidence="3">
    <location>
        <begin position="112"/>
        <end position="336"/>
    </location>
</feature>
<reference evidence="4" key="1">
    <citation type="journal article" date="2020" name="Fungal Divers.">
        <title>Resolving the Mortierellaceae phylogeny through synthesis of multi-gene phylogenetics and phylogenomics.</title>
        <authorList>
            <person name="Vandepol N."/>
            <person name="Liber J."/>
            <person name="Desiro A."/>
            <person name="Na H."/>
            <person name="Kennedy M."/>
            <person name="Barry K."/>
            <person name="Grigoriev I.V."/>
            <person name="Miller A.N."/>
            <person name="O'Donnell K."/>
            <person name="Stajich J.E."/>
            <person name="Bonito G."/>
        </authorList>
    </citation>
    <scope>NUCLEOTIDE SEQUENCE</scope>
    <source>
        <strain evidence="4">KOD1015</strain>
    </source>
</reference>
<dbReference type="InterPro" id="IPR001279">
    <property type="entry name" value="Metallo-B-lactamas"/>
</dbReference>
<dbReference type="PANTHER" id="PTHR15032:SF4">
    <property type="entry name" value="N-ACYL-PHOSPHATIDYLETHANOLAMINE-HYDROLYZING PHOSPHOLIPASE D"/>
    <property type="match status" value="1"/>
</dbReference>
<dbReference type="Proteomes" id="UP000780801">
    <property type="component" value="Unassembled WGS sequence"/>
</dbReference>
<dbReference type="OrthoDB" id="332863at2759"/>
<dbReference type="GO" id="GO:0008270">
    <property type="term" value="F:zinc ion binding"/>
    <property type="evidence" value="ECO:0007669"/>
    <property type="project" value="InterPro"/>
</dbReference>
<keyword evidence="5" id="KW-1185">Reference proteome</keyword>
<organism evidence="4 5">
    <name type="scientific">Lunasporangiospora selenospora</name>
    <dbReference type="NCBI Taxonomy" id="979761"/>
    <lineage>
        <taxon>Eukaryota</taxon>
        <taxon>Fungi</taxon>
        <taxon>Fungi incertae sedis</taxon>
        <taxon>Mucoromycota</taxon>
        <taxon>Mortierellomycotina</taxon>
        <taxon>Mortierellomycetes</taxon>
        <taxon>Mortierellales</taxon>
        <taxon>Mortierellaceae</taxon>
        <taxon>Lunasporangiospora</taxon>
    </lineage>
</organism>
<gene>
    <name evidence="4" type="ORF">BGW38_010793</name>
</gene>
<feature type="binding site" evidence="1">
    <location>
        <position position="157"/>
    </location>
    <ligand>
        <name>an N-acyl-1,2-diacyl-sn-glycero-3-phosphoethanolamine</name>
        <dbReference type="ChEBI" id="CHEBI:62537"/>
    </ligand>
</feature>
<feature type="binding site" evidence="1">
    <location>
        <position position="313"/>
    </location>
    <ligand>
        <name>an N-acyl-1,2-diacyl-sn-glycero-3-phosphoethanolamine</name>
        <dbReference type="ChEBI" id="CHEBI:62537"/>
    </ligand>
</feature>
<dbReference type="InterPro" id="IPR024884">
    <property type="entry name" value="NAPE-PLD"/>
</dbReference>
<dbReference type="SUPFAM" id="SSF56281">
    <property type="entry name" value="Metallo-hydrolase/oxidoreductase"/>
    <property type="match status" value="1"/>
</dbReference>
<dbReference type="AlphaFoldDB" id="A0A9P6KFH2"/>